<reference evidence="8 9" key="1">
    <citation type="journal article" date="2012" name="Genome Biol.">
        <title>Genome and low-iron response of an oceanic diatom adapted to chronic iron limitation.</title>
        <authorList>
            <person name="Lommer M."/>
            <person name="Specht M."/>
            <person name="Roy A.S."/>
            <person name="Kraemer L."/>
            <person name="Andreson R."/>
            <person name="Gutowska M.A."/>
            <person name="Wolf J."/>
            <person name="Bergner S.V."/>
            <person name="Schilhabel M.B."/>
            <person name="Klostermeier U.C."/>
            <person name="Beiko R.G."/>
            <person name="Rosenstiel P."/>
            <person name="Hippler M."/>
            <person name="Laroche J."/>
        </authorList>
    </citation>
    <scope>NUCLEOTIDE SEQUENCE [LARGE SCALE GENOMIC DNA]</scope>
    <source>
        <strain evidence="8 9">CCMP1005</strain>
    </source>
</reference>
<evidence type="ECO:0000313" key="8">
    <source>
        <dbReference type="EMBL" id="EJK77410.1"/>
    </source>
</evidence>
<protein>
    <recommendedName>
        <fullName evidence="1">RNA helicase</fullName>
        <ecNumber evidence="1">3.6.4.13</ecNumber>
    </recommendedName>
</protein>
<dbReference type="InterPro" id="IPR027417">
    <property type="entry name" value="P-loop_NTPase"/>
</dbReference>
<name>K0TIJ1_THAOC</name>
<evidence type="ECO:0000256" key="2">
    <source>
        <dbReference type="ARBA" id="ARBA00022741"/>
    </source>
</evidence>
<evidence type="ECO:0000256" key="4">
    <source>
        <dbReference type="ARBA" id="ARBA00022806"/>
    </source>
</evidence>
<keyword evidence="9" id="KW-1185">Reference proteome</keyword>
<dbReference type="EC" id="3.6.4.13" evidence="1"/>
<dbReference type="InterPro" id="IPR014001">
    <property type="entry name" value="Helicase_ATP-bd"/>
</dbReference>
<organism evidence="8 9">
    <name type="scientific">Thalassiosira oceanica</name>
    <name type="common">Marine diatom</name>
    <dbReference type="NCBI Taxonomy" id="159749"/>
    <lineage>
        <taxon>Eukaryota</taxon>
        <taxon>Sar</taxon>
        <taxon>Stramenopiles</taxon>
        <taxon>Ochrophyta</taxon>
        <taxon>Bacillariophyta</taxon>
        <taxon>Coscinodiscophyceae</taxon>
        <taxon>Thalassiosirophycidae</taxon>
        <taxon>Thalassiosirales</taxon>
        <taxon>Thalassiosiraceae</taxon>
        <taxon>Thalassiosira</taxon>
    </lineage>
</organism>
<keyword evidence="5" id="KW-0067">ATP-binding</keyword>
<dbReference type="AlphaFoldDB" id="K0TIJ1"/>
<dbReference type="GO" id="GO:0003724">
    <property type="term" value="F:RNA helicase activity"/>
    <property type="evidence" value="ECO:0007669"/>
    <property type="project" value="UniProtKB-EC"/>
</dbReference>
<accession>K0TIJ1</accession>
<sequence length="240" mass="26030">MQSGKMISMQRVSMVCLDEADRAFDMGFEPQVNVPAHHAVRSSVLWSKPPLFQLSAILAAVRPDRQTVLFSATFPKAVENLAKKSLRAPLEIIVGGRSVASDSVDQFAEIVEEDEKFLRLLQILGDHVVDGKKVIVFVAKQDQADSLFEQLTRCGYSSLSIHGGLDQDDRDSNMSDFKSADGPSVLVATSVAGRSFAYSYLSSSGLTKPCSRKVADSMSVPLDASSIIVRQITSKTTSIA</sequence>
<dbReference type="CDD" id="cd18787">
    <property type="entry name" value="SF2_C_DEAD"/>
    <property type="match status" value="1"/>
</dbReference>
<keyword evidence="4" id="KW-0347">Helicase</keyword>
<evidence type="ECO:0000313" key="9">
    <source>
        <dbReference type="Proteomes" id="UP000266841"/>
    </source>
</evidence>
<dbReference type="GO" id="GO:0016787">
    <property type="term" value="F:hydrolase activity"/>
    <property type="evidence" value="ECO:0007669"/>
    <property type="project" value="UniProtKB-KW"/>
</dbReference>
<dbReference type="GO" id="GO:0003676">
    <property type="term" value="F:nucleic acid binding"/>
    <property type="evidence" value="ECO:0007669"/>
    <property type="project" value="InterPro"/>
</dbReference>
<evidence type="ECO:0000256" key="3">
    <source>
        <dbReference type="ARBA" id="ARBA00022801"/>
    </source>
</evidence>
<comment type="caution">
    <text evidence="8">The sequence shown here is derived from an EMBL/GenBank/DDBJ whole genome shotgun (WGS) entry which is preliminary data.</text>
</comment>
<dbReference type="Pfam" id="PF00271">
    <property type="entry name" value="Helicase_C"/>
    <property type="match status" value="1"/>
</dbReference>
<feature type="domain" description="Helicase C-terminal" evidence="7">
    <location>
        <begin position="103"/>
        <end position="240"/>
    </location>
</feature>
<dbReference type="GO" id="GO:0005524">
    <property type="term" value="F:ATP binding"/>
    <property type="evidence" value="ECO:0007669"/>
    <property type="project" value="UniProtKB-KW"/>
</dbReference>
<proteinExistence type="predicted"/>
<dbReference type="Gene3D" id="3.40.50.300">
    <property type="entry name" value="P-loop containing nucleotide triphosphate hydrolases"/>
    <property type="match status" value="2"/>
</dbReference>
<dbReference type="PROSITE" id="PS51194">
    <property type="entry name" value="HELICASE_CTER"/>
    <property type="match status" value="1"/>
</dbReference>
<dbReference type="PANTHER" id="PTHR47958">
    <property type="entry name" value="ATP-DEPENDENT RNA HELICASE DBP3"/>
    <property type="match status" value="1"/>
</dbReference>
<dbReference type="InterPro" id="IPR001650">
    <property type="entry name" value="Helicase_C-like"/>
</dbReference>
<keyword evidence="3" id="KW-0378">Hydrolase</keyword>
<evidence type="ECO:0000259" key="6">
    <source>
        <dbReference type="PROSITE" id="PS51192"/>
    </source>
</evidence>
<dbReference type="eggNOG" id="KOG0334">
    <property type="taxonomic scope" value="Eukaryota"/>
</dbReference>
<dbReference type="Pfam" id="PF00270">
    <property type="entry name" value="DEAD"/>
    <property type="match status" value="1"/>
</dbReference>
<gene>
    <name evidence="8" type="ORF">THAOC_00763</name>
</gene>
<dbReference type="OrthoDB" id="196131at2759"/>
<evidence type="ECO:0000256" key="1">
    <source>
        <dbReference type="ARBA" id="ARBA00012552"/>
    </source>
</evidence>
<dbReference type="Proteomes" id="UP000266841">
    <property type="component" value="Unassembled WGS sequence"/>
</dbReference>
<dbReference type="EMBL" id="AGNL01000926">
    <property type="protein sequence ID" value="EJK77410.1"/>
    <property type="molecule type" value="Genomic_DNA"/>
</dbReference>
<keyword evidence="2" id="KW-0547">Nucleotide-binding</keyword>
<dbReference type="InterPro" id="IPR011545">
    <property type="entry name" value="DEAD/DEAH_box_helicase_dom"/>
</dbReference>
<evidence type="ECO:0000256" key="5">
    <source>
        <dbReference type="ARBA" id="ARBA00022840"/>
    </source>
</evidence>
<dbReference type="SUPFAM" id="SSF52540">
    <property type="entry name" value="P-loop containing nucleoside triphosphate hydrolases"/>
    <property type="match status" value="1"/>
</dbReference>
<evidence type="ECO:0000259" key="7">
    <source>
        <dbReference type="PROSITE" id="PS51194"/>
    </source>
</evidence>
<feature type="domain" description="Helicase ATP-binding" evidence="6">
    <location>
        <begin position="1"/>
        <end position="92"/>
    </location>
</feature>
<dbReference type="PROSITE" id="PS51192">
    <property type="entry name" value="HELICASE_ATP_BIND_1"/>
    <property type="match status" value="1"/>
</dbReference>